<accession>M4VCN3</accession>
<evidence type="ECO:0000313" key="2">
    <source>
        <dbReference type="Proteomes" id="UP000012040"/>
    </source>
</evidence>
<dbReference type="AlphaFoldDB" id="M4VCN3"/>
<dbReference type="HOGENOM" id="CLU_507782_0_0_7"/>
<dbReference type="KEGG" id="bex:A11Q_2029"/>
<dbReference type="RefSeq" id="WP_015470735.1">
    <property type="nucleotide sequence ID" value="NC_020813.1"/>
</dbReference>
<dbReference type="PATRIC" id="fig|1184267.3.peg.2054"/>
<sequence>MRQTAILIITVGLVFIYSFRSYAVPTLYPDRLSRKIINPTNSNYIVDTRDPWRIYVLPPTTAEVRPRGLHTVTANVGFCKEISELQKFNLDTLELINSMKTKDTQTRAQVEVEKQALLEANKKMSEFASSMGLQELMALDVRLQQVELRLDTLYERYKSCLRDCDVVARDIQDSQKIRTDLSARRLSLGSSNANVMYEYERNKNRVQAHEKNLLTLETNWKKLQLDLLDLYQQFNRMFDAHARREGGRVAVTYDSGWSRNVETLKRQNPQYNFEKIPTKNAQIRSGLLSKSQLPLEGSIISFDVGGVSAEGVLALGSYPEAFAGNAVLNLLGVCPLLHPEWFGLKNAPSIEQMIYGMTVGYEYPAAMKYEVKVSYNMYRMYELIKSQGKSSGFFTSKVWSYQDEALFFQDTFRVEWKNQNDQNKLSLEQRRAIESDLRRQILSRLASNLVMSDPSIRLALSNQPQNTGAVVLAESLIKVCPLNIYCQGASVVLNVLQAVFGGSELKQSVKQKLDVNLVEHHSNEEIVMQPMLTTYK</sequence>
<dbReference type="STRING" id="1184267.A11Q_2029"/>
<reference evidence="1 2" key="1">
    <citation type="journal article" date="2013" name="ISME J.">
        <title>By their genes ye shall know them: genomic signatures of predatory bacteria.</title>
        <authorList>
            <person name="Pasternak Z."/>
            <person name="Pietrokovski S."/>
            <person name="Rotem O."/>
            <person name="Gophna U."/>
            <person name="Lurie-Weinberger M.N."/>
            <person name="Jurkevitch E."/>
        </authorList>
    </citation>
    <scope>NUCLEOTIDE SEQUENCE [LARGE SCALE GENOMIC DNA]</scope>
    <source>
        <strain evidence="1 2">JSS</strain>
    </source>
</reference>
<dbReference type="EMBL" id="CP003537">
    <property type="protein sequence ID" value="AGH96245.1"/>
    <property type="molecule type" value="Genomic_DNA"/>
</dbReference>
<proteinExistence type="predicted"/>
<gene>
    <name evidence="1" type="ORF">A11Q_2029</name>
</gene>
<organism evidence="1 2">
    <name type="scientific">Pseudobdellovibrio exovorus JSS</name>
    <dbReference type="NCBI Taxonomy" id="1184267"/>
    <lineage>
        <taxon>Bacteria</taxon>
        <taxon>Pseudomonadati</taxon>
        <taxon>Bdellovibrionota</taxon>
        <taxon>Bdellovibrionia</taxon>
        <taxon>Bdellovibrionales</taxon>
        <taxon>Pseudobdellovibrionaceae</taxon>
        <taxon>Pseudobdellovibrio</taxon>
    </lineage>
</organism>
<evidence type="ECO:0000313" key="1">
    <source>
        <dbReference type="EMBL" id="AGH96245.1"/>
    </source>
</evidence>
<name>M4VCN3_9BACT</name>
<dbReference type="Proteomes" id="UP000012040">
    <property type="component" value="Chromosome"/>
</dbReference>
<protein>
    <submittedName>
        <fullName evidence="1">Uncharacterized protein</fullName>
    </submittedName>
</protein>
<keyword evidence="2" id="KW-1185">Reference proteome</keyword>
<dbReference type="OrthoDB" id="10016296at2"/>